<evidence type="ECO:0000256" key="2">
    <source>
        <dbReference type="ARBA" id="ARBA00022692"/>
    </source>
</evidence>
<feature type="transmembrane region" description="Helical" evidence="7">
    <location>
        <begin position="15"/>
        <end position="36"/>
    </location>
</feature>
<dbReference type="SUPFAM" id="SSF90123">
    <property type="entry name" value="ABC transporter transmembrane region"/>
    <property type="match status" value="1"/>
</dbReference>
<dbReference type="PROSITE" id="PS00211">
    <property type="entry name" value="ABC_TRANSPORTER_1"/>
    <property type="match status" value="1"/>
</dbReference>
<dbReference type="Proteomes" id="UP000198558">
    <property type="component" value="Unassembled WGS sequence"/>
</dbReference>
<dbReference type="Pfam" id="PF00005">
    <property type="entry name" value="ABC_tran"/>
    <property type="match status" value="1"/>
</dbReference>
<dbReference type="InterPro" id="IPR036640">
    <property type="entry name" value="ABC1_TM_sf"/>
</dbReference>
<dbReference type="OrthoDB" id="9762778at2"/>
<evidence type="ECO:0000256" key="4">
    <source>
        <dbReference type="ARBA" id="ARBA00022840"/>
    </source>
</evidence>
<dbReference type="FunFam" id="3.40.50.300:FF:000218">
    <property type="entry name" value="Multidrug ABC transporter ATP-binding protein"/>
    <property type="match status" value="1"/>
</dbReference>
<dbReference type="InterPro" id="IPR011527">
    <property type="entry name" value="ABC1_TM_dom"/>
</dbReference>
<keyword evidence="6 7" id="KW-0472">Membrane</keyword>
<dbReference type="SUPFAM" id="SSF52540">
    <property type="entry name" value="P-loop containing nucleoside triphosphate hydrolases"/>
    <property type="match status" value="1"/>
</dbReference>
<dbReference type="RefSeq" id="WP_092353404.1">
    <property type="nucleotide sequence ID" value="NZ_BLMI01000272.1"/>
</dbReference>
<evidence type="ECO:0000313" key="11">
    <source>
        <dbReference type="EMBL" id="SET41548.1"/>
    </source>
</evidence>
<dbReference type="CDD" id="cd03251">
    <property type="entry name" value="ABCC_MsbA"/>
    <property type="match status" value="1"/>
</dbReference>
<evidence type="ECO:0000256" key="3">
    <source>
        <dbReference type="ARBA" id="ARBA00022741"/>
    </source>
</evidence>
<dbReference type="InterPro" id="IPR017871">
    <property type="entry name" value="ABC_transporter-like_CS"/>
</dbReference>
<reference evidence="11" key="1">
    <citation type="submission" date="2016-10" db="EMBL/GenBank/DDBJ databases">
        <authorList>
            <person name="de Groot N.N."/>
        </authorList>
    </citation>
    <scope>NUCLEOTIDE SEQUENCE [LARGE SCALE GENOMIC DNA]</scope>
    <source>
        <strain evidence="11">DSM 1551</strain>
    </source>
</reference>
<dbReference type="GeneID" id="78288170"/>
<dbReference type="GO" id="GO:0016887">
    <property type="term" value="F:ATP hydrolysis activity"/>
    <property type="evidence" value="ECO:0007669"/>
    <property type="project" value="InterPro"/>
</dbReference>
<feature type="domain" description="ABC transporter" evidence="8">
    <location>
        <begin position="338"/>
        <end position="573"/>
    </location>
</feature>
<evidence type="ECO:0000256" key="6">
    <source>
        <dbReference type="ARBA" id="ARBA00023136"/>
    </source>
</evidence>
<accession>A0A1I0E923</accession>
<dbReference type="CDD" id="cd18549">
    <property type="entry name" value="ABC_6TM_YwjA_like"/>
    <property type="match status" value="1"/>
</dbReference>
<reference evidence="12" key="2">
    <citation type="submission" date="2016-10" db="EMBL/GenBank/DDBJ databases">
        <authorList>
            <person name="Varghese N."/>
            <person name="Submissions S."/>
        </authorList>
    </citation>
    <scope>NUCLEOTIDE SEQUENCE [LARGE SCALE GENOMIC DNA]</scope>
    <source>
        <strain evidence="12">DSM 1551</strain>
    </source>
</reference>
<dbReference type="Proteomes" id="UP000490821">
    <property type="component" value="Unassembled WGS sequence"/>
</dbReference>
<dbReference type="PROSITE" id="PS50929">
    <property type="entry name" value="ABC_TM1F"/>
    <property type="match status" value="1"/>
</dbReference>
<dbReference type="Gene3D" id="3.40.50.300">
    <property type="entry name" value="P-loop containing nucleotide triphosphate hydrolases"/>
    <property type="match status" value="1"/>
</dbReference>
<feature type="transmembrane region" description="Helical" evidence="7">
    <location>
        <begin position="245"/>
        <end position="268"/>
    </location>
</feature>
<protein>
    <submittedName>
        <fullName evidence="11">ATP-binding cassette, subfamily B</fullName>
    </submittedName>
    <submittedName>
        <fullName evidence="10">Putative multidrug export ATP-binding/permease protein</fullName>
        <ecNumber evidence="10">3.6.3.-</ecNumber>
    </submittedName>
</protein>
<evidence type="ECO:0000313" key="13">
    <source>
        <dbReference type="Proteomes" id="UP000490821"/>
    </source>
</evidence>
<dbReference type="PANTHER" id="PTHR43394:SF1">
    <property type="entry name" value="ATP-BINDING CASSETTE SUB-FAMILY B MEMBER 10, MITOCHONDRIAL"/>
    <property type="match status" value="1"/>
</dbReference>
<organism evidence="11 12">
    <name type="scientific">Thomasclavelia cocleata</name>
    <dbReference type="NCBI Taxonomy" id="69824"/>
    <lineage>
        <taxon>Bacteria</taxon>
        <taxon>Bacillati</taxon>
        <taxon>Bacillota</taxon>
        <taxon>Erysipelotrichia</taxon>
        <taxon>Erysipelotrichales</taxon>
        <taxon>Coprobacillaceae</taxon>
        <taxon>Thomasclavelia</taxon>
    </lineage>
</organism>
<reference evidence="10 13" key="3">
    <citation type="journal article" date="2020" name="Microbiome">
        <title>Single-cell genomics of uncultured bacteria reveals dietary fiber responders in the mouse gut microbiota.</title>
        <authorList>
            <person name="Chijiiwa R."/>
            <person name="Hosokawa M."/>
            <person name="Kogawa M."/>
            <person name="Nishikawa Y."/>
            <person name="Ide K."/>
            <person name="Sakanashi C."/>
            <person name="Takahashi K."/>
            <person name="Takeyama H."/>
        </authorList>
    </citation>
    <scope>NUCLEOTIDE SEQUENCE [LARGE SCALE GENOMIC DNA]</scope>
    <source>
        <strain evidence="10">IMSAGC_017</strain>
    </source>
</reference>
<dbReference type="InterPro" id="IPR003439">
    <property type="entry name" value="ABC_transporter-like_ATP-bd"/>
</dbReference>
<feature type="transmembrane region" description="Helical" evidence="7">
    <location>
        <begin position="147"/>
        <end position="179"/>
    </location>
</feature>
<dbReference type="EC" id="3.6.3.-" evidence="10"/>
<gene>
    <name evidence="10" type="ORF">IMSAGC017_02235</name>
    <name evidence="11" type="ORF">SAMN04489758_1104</name>
</gene>
<dbReference type="PANTHER" id="PTHR43394">
    <property type="entry name" value="ATP-DEPENDENT PERMEASE MDL1, MITOCHONDRIAL"/>
    <property type="match status" value="1"/>
</dbReference>
<dbReference type="PROSITE" id="PS50893">
    <property type="entry name" value="ABC_TRANSPORTER_2"/>
    <property type="match status" value="1"/>
</dbReference>
<evidence type="ECO:0000256" key="1">
    <source>
        <dbReference type="ARBA" id="ARBA00004651"/>
    </source>
</evidence>
<dbReference type="EMBL" id="FOIN01000010">
    <property type="protein sequence ID" value="SET41548.1"/>
    <property type="molecule type" value="Genomic_DNA"/>
</dbReference>
<keyword evidence="12" id="KW-1185">Reference proteome</keyword>
<evidence type="ECO:0000313" key="12">
    <source>
        <dbReference type="Proteomes" id="UP000198558"/>
    </source>
</evidence>
<dbReference type="AlphaFoldDB" id="A0A1I0E923"/>
<evidence type="ECO:0000256" key="7">
    <source>
        <dbReference type="SAM" id="Phobius"/>
    </source>
</evidence>
<keyword evidence="10" id="KW-0378">Hydrolase</keyword>
<keyword evidence="2 7" id="KW-0812">Transmembrane</keyword>
<dbReference type="SMART" id="SM00382">
    <property type="entry name" value="AAA"/>
    <property type="match status" value="1"/>
</dbReference>
<name>A0A1I0E923_9FIRM</name>
<feature type="transmembrane region" description="Helical" evidence="7">
    <location>
        <begin position="57"/>
        <end position="80"/>
    </location>
</feature>
<dbReference type="InterPro" id="IPR003593">
    <property type="entry name" value="AAA+_ATPase"/>
</dbReference>
<proteinExistence type="predicted"/>
<keyword evidence="4 11" id="KW-0067">ATP-binding</keyword>
<evidence type="ECO:0000313" key="10">
    <source>
        <dbReference type="EMBL" id="GFI42188.1"/>
    </source>
</evidence>
<keyword evidence="5 7" id="KW-1133">Transmembrane helix</keyword>
<comment type="subcellular location">
    <subcellularLocation>
        <location evidence="1">Cell membrane</location>
        <topology evidence="1">Multi-pass membrane protein</topology>
    </subcellularLocation>
</comment>
<evidence type="ECO:0000259" key="8">
    <source>
        <dbReference type="PROSITE" id="PS50893"/>
    </source>
</evidence>
<dbReference type="Gene3D" id="1.20.1560.10">
    <property type="entry name" value="ABC transporter type 1, transmembrane domain"/>
    <property type="match status" value="1"/>
</dbReference>
<evidence type="ECO:0000256" key="5">
    <source>
        <dbReference type="ARBA" id="ARBA00022989"/>
    </source>
</evidence>
<evidence type="ECO:0000259" key="9">
    <source>
        <dbReference type="PROSITE" id="PS50929"/>
    </source>
</evidence>
<keyword evidence="3" id="KW-0547">Nucleotide-binding</keyword>
<feature type="domain" description="ABC transmembrane type-1" evidence="9">
    <location>
        <begin position="20"/>
        <end position="304"/>
    </location>
</feature>
<dbReference type="GO" id="GO:0005524">
    <property type="term" value="F:ATP binding"/>
    <property type="evidence" value="ECO:0007669"/>
    <property type="project" value="UniProtKB-KW"/>
</dbReference>
<dbReference type="Pfam" id="PF00664">
    <property type="entry name" value="ABC_membrane"/>
    <property type="match status" value="1"/>
</dbReference>
<dbReference type="InterPro" id="IPR039421">
    <property type="entry name" value="Type_1_exporter"/>
</dbReference>
<dbReference type="InterPro" id="IPR027417">
    <property type="entry name" value="P-loop_NTPase"/>
</dbReference>
<dbReference type="GO" id="GO:0015421">
    <property type="term" value="F:ABC-type oligopeptide transporter activity"/>
    <property type="evidence" value="ECO:0007669"/>
    <property type="project" value="TreeGrafter"/>
</dbReference>
<dbReference type="EMBL" id="BLMI01000272">
    <property type="protein sequence ID" value="GFI42188.1"/>
    <property type="molecule type" value="Genomic_DNA"/>
</dbReference>
<sequence>MSSRAKKFLSYYRPYLRLFIADLFCAVIAATITLVFPMIIRYLTGTVLIDKNFDISIIYKLGIFMIVLVIIEYLCNYFVAYQGHVMGVYMERDLRNELFQHYQKLSFSFYDEQKTGQLMSRLTNDLFSLTELYHHGPEDIVISLIKFFGAFIILATINLQLTLIVFAFIPVMGAFIYYYNRKMKRAFKRNRQRVGDINARIEDNLSGIRVVKSFGNEDYEVDRFHDENTKYVNSKRNSYYYMGKFHSGLGAFTSLITVAAAIFGSVFISKDIINTADLVAFLLYINNLIDPVKKFINFTEQFQEGITGFERFMEVLEIEPDIKDKKEAHDLVNVEGAIKYHNVGFKYNSKSDYVLKDINLNIEPGEYIALVGSSGAGKTTICSLLPRFYEVTEGEILIDNQNIKDIKLNSLRQNIGIVQQDVYLFAGTILDNIRYGRFDASDEEVIEAAKKANAHEFIMELPEGYNTDCGQRGVKLSGGQKQRLSIARVFLKNPPILIFDEATSALDNESEHIVQESLESLAKNRTTLVIAHRLSTIKNAKRICVLSNEGIVEEGTHEELLKKNGQYAGFYNLGKNLT</sequence>
<dbReference type="GO" id="GO:0005886">
    <property type="term" value="C:plasma membrane"/>
    <property type="evidence" value="ECO:0007669"/>
    <property type="project" value="UniProtKB-SubCell"/>
</dbReference>